<sequence>MQANSTALCFCSRFKDHFRIKYSVPLMDMWVSHTVKKSARARTSLILGWADLCFVVSFHSVDRMEKWYTYLHSNIYQAHLHNLPLDTILEDVEDHVCESEKDSQFSVNSRKKETTEPSMGCEHLHKPLTTTEGLPQEPGDSPSACCLQESFLVEQICKEPLGQFILKPRHPCRDQQERGEPHTSCICLLSGHVFLPKNKLLTLKVNSMGRSGNRTGRDPIDT</sequence>
<gene>
    <name evidence="3" type="primary">LOC132537056</name>
</gene>
<dbReference type="GeneID" id="132537056"/>
<evidence type="ECO:0000313" key="3">
    <source>
        <dbReference type="RefSeq" id="XP_060042478.1"/>
    </source>
</evidence>
<dbReference type="InterPro" id="IPR047887">
    <property type="entry name" value="ARHGAP20_PH"/>
</dbReference>
<organism evidence="2 3">
    <name type="scientific">Erinaceus europaeus</name>
    <name type="common">Western European hedgehog</name>
    <dbReference type="NCBI Taxonomy" id="9365"/>
    <lineage>
        <taxon>Eukaryota</taxon>
        <taxon>Metazoa</taxon>
        <taxon>Chordata</taxon>
        <taxon>Craniata</taxon>
        <taxon>Vertebrata</taxon>
        <taxon>Euteleostomi</taxon>
        <taxon>Mammalia</taxon>
        <taxon>Eutheria</taxon>
        <taxon>Laurasiatheria</taxon>
        <taxon>Eulipotyphla</taxon>
        <taxon>Erinaceidae</taxon>
        <taxon>Erinaceinae</taxon>
        <taxon>Erinaceus</taxon>
    </lineage>
</organism>
<dbReference type="Proteomes" id="UP001652624">
    <property type="component" value="Chromosome 2"/>
</dbReference>
<keyword evidence="2" id="KW-1185">Reference proteome</keyword>
<dbReference type="Pfam" id="PF22286">
    <property type="entry name" value="RHG20_PH"/>
    <property type="match status" value="1"/>
</dbReference>
<name>A0ABM3X0Y0_ERIEU</name>
<evidence type="ECO:0000313" key="2">
    <source>
        <dbReference type="Proteomes" id="UP001652624"/>
    </source>
</evidence>
<reference evidence="3" key="2">
    <citation type="submission" date="2025-08" db="UniProtKB">
        <authorList>
            <consortium name="RefSeq"/>
        </authorList>
    </citation>
    <scope>IDENTIFICATION</scope>
</reference>
<accession>A0ABM3X0Y0</accession>
<evidence type="ECO:0000259" key="1">
    <source>
        <dbReference type="Pfam" id="PF22286"/>
    </source>
</evidence>
<proteinExistence type="predicted"/>
<reference evidence="2" key="1">
    <citation type="submission" date="2025-05" db="UniProtKB">
        <authorList>
            <consortium name="RefSeq"/>
        </authorList>
    </citation>
    <scope>NUCLEOTIDE SEQUENCE [LARGE SCALE GENOMIC DNA]</scope>
</reference>
<protein>
    <submittedName>
        <fullName evidence="3">Rho GTPase-activating protein 20-like</fullName>
    </submittedName>
</protein>
<dbReference type="RefSeq" id="XP_060042478.1">
    <property type="nucleotide sequence ID" value="XM_060186495.1"/>
</dbReference>
<feature type="domain" description="ARHGAP20 PH" evidence="1">
    <location>
        <begin position="13"/>
        <end position="68"/>
    </location>
</feature>